<name>A0ABY6GW05_9GAMM</name>
<dbReference type="RefSeq" id="WP_262598562.1">
    <property type="nucleotide sequence ID" value="NZ_CP103300.1"/>
</dbReference>
<gene>
    <name evidence="1" type="ORF">NX720_26280</name>
</gene>
<accession>A0ABY6GW05</accession>
<reference evidence="1" key="1">
    <citation type="submission" date="2022-10" db="EMBL/GenBank/DDBJ databases">
        <title>Completed Genome Sequence of two octocoral isolated bacterium, Endozoicomonas euniceicola EF212T and Endozoicomonas gorgoniicola PS125T.</title>
        <authorList>
            <person name="Chiou Y.-J."/>
            <person name="Chen Y.-H."/>
        </authorList>
    </citation>
    <scope>NUCLEOTIDE SEQUENCE</scope>
    <source>
        <strain evidence="1">EF212</strain>
    </source>
</reference>
<proteinExistence type="predicted"/>
<protein>
    <submittedName>
        <fullName evidence="1">Uncharacterized protein</fullName>
    </submittedName>
</protein>
<evidence type="ECO:0000313" key="1">
    <source>
        <dbReference type="EMBL" id="UYM16261.1"/>
    </source>
</evidence>
<organism evidence="1 2">
    <name type="scientific">Endozoicomonas euniceicola</name>
    <dbReference type="NCBI Taxonomy" id="1234143"/>
    <lineage>
        <taxon>Bacteria</taxon>
        <taxon>Pseudomonadati</taxon>
        <taxon>Pseudomonadota</taxon>
        <taxon>Gammaproteobacteria</taxon>
        <taxon>Oceanospirillales</taxon>
        <taxon>Endozoicomonadaceae</taxon>
        <taxon>Endozoicomonas</taxon>
    </lineage>
</organism>
<sequence>MTRAKKTDEELVMRTRAEDRKRTKKAFTLGYQAGTCTTSKKMLRMSPPQQMAFHQNRKKQKPNDEMTENVLDMFEDDI</sequence>
<dbReference type="EMBL" id="CP103300">
    <property type="protein sequence ID" value="UYM16261.1"/>
    <property type="molecule type" value="Genomic_DNA"/>
</dbReference>
<evidence type="ECO:0000313" key="2">
    <source>
        <dbReference type="Proteomes" id="UP001163255"/>
    </source>
</evidence>
<dbReference type="Proteomes" id="UP001163255">
    <property type="component" value="Chromosome"/>
</dbReference>
<keyword evidence="2" id="KW-1185">Reference proteome</keyword>